<organism evidence="2 3">
    <name type="scientific">Glomus cerebriforme</name>
    <dbReference type="NCBI Taxonomy" id="658196"/>
    <lineage>
        <taxon>Eukaryota</taxon>
        <taxon>Fungi</taxon>
        <taxon>Fungi incertae sedis</taxon>
        <taxon>Mucoromycota</taxon>
        <taxon>Glomeromycotina</taxon>
        <taxon>Glomeromycetes</taxon>
        <taxon>Glomerales</taxon>
        <taxon>Glomeraceae</taxon>
        <taxon>Glomus</taxon>
    </lineage>
</organism>
<dbReference type="Proteomes" id="UP000265703">
    <property type="component" value="Unassembled WGS sequence"/>
</dbReference>
<feature type="region of interest" description="Disordered" evidence="1">
    <location>
        <begin position="1"/>
        <end position="60"/>
    </location>
</feature>
<evidence type="ECO:0000256" key="1">
    <source>
        <dbReference type="SAM" id="MobiDB-lite"/>
    </source>
</evidence>
<sequence length="74" mass="8176">MNFYKGYERGSGHGRENGHGRGSSHGKECGCEKGSYERGTGNEKTNIEPDQITIIKDSNSIQEDEMNVTVYHGP</sequence>
<proteinExistence type="predicted"/>
<gene>
    <name evidence="2" type="ORF">C1645_835762</name>
</gene>
<feature type="compositionally biased region" description="Basic and acidic residues" evidence="1">
    <location>
        <begin position="1"/>
        <end position="36"/>
    </location>
</feature>
<accession>A0A397SBG7</accession>
<keyword evidence="3" id="KW-1185">Reference proteome</keyword>
<evidence type="ECO:0000313" key="2">
    <source>
        <dbReference type="EMBL" id="RIA82189.1"/>
    </source>
</evidence>
<protein>
    <submittedName>
        <fullName evidence="2">Uncharacterized protein</fullName>
    </submittedName>
</protein>
<evidence type="ECO:0000313" key="3">
    <source>
        <dbReference type="Proteomes" id="UP000265703"/>
    </source>
</evidence>
<reference evidence="2 3" key="1">
    <citation type="submission" date="2018-06" db="EMBL/GenBank/DDBJ databases">
        <title>Comparative genomics reveals the genomic features of Rhizophagus irregularis, R. cerebriforme, R. diaphanum and Gigaspora rosea, and their symbiotic lifestyle signature.</title>
        <authorList>
            <person name="Morin E."/>
            <person name="San Clemente H."/>
            <person name="Chen E.C.H."/>
            <person name="De La Providencia I."/>
            <person name="Hainaut M."/>
            <person name="Kuo A."/>
            <person name="Kohler A."/>
            <person name="Murat C."/>
            <person name="Tang N."/>
            <person name="Roy S."/>
            <person name="Loubradou J."/>
            <person name="Henrissat B."/>
            <person name="Grigoriev I.V."/>
            <person name="Corradi N."/>
            <person name="Roux C."/>
            <person name="Martin F.M."/>
        </authorList>
    </citation>
    <scope>NUCLEOTIDE SEQUENCE [LARGE SCALE GENOMIC DNA]</scope>
    <source>
        <strain evidence="2 3">DAOM 227022</strain>
    </source>
</reference>
<dbReference type="AlphaFoldDB" id="A0A397SBG7"/>
<name>A0A397SBG7_9GLOM</name>
<dbReference type="EMBL" id="QKYT01000694">
    <property type="protein sequence ID" value="RIA82189.1"/>
    <property type="molecule type" value="Genomic_DNA"/>
</dbReference>
<comment type="caution">
    <text evidence="2">The sequence shown here is derived from an EMBL/GenBank/DDBJ whole genome shotgun (WGS) entry which is preliminary data.</text>
</comment>